<accession>A0A919W0U2</accession>
<evidence type="ECO:0008006" key="3">
    <source>
        <dbReference type="Google" id="ProtNLM"/>
    </source>
</evidence>
<dbReference type="EMBL" id="BOQP01000050">
    <property type="protein sequence ID" value="GIM82304.1"/>
    <property type="molecule type" value="Genomic_DNA"/>
</dbReference>
<dbReference type="SUPFAM" id="SSF52540">
    <property type="entry name" value="P-loop containing nucleoside triphosphate hydrolases"/>
    <property type="match status" value="1"/>
</dbReference>
<gene>
    <name evidence="1" type="ORF">Aco04nite_80910</name>
</gene>
<dbReference type="Gene3D" id="3.40.50.300">
    <property type="entry name" value="P-loop containing nucleotide triphosphate hydrolases"/>
    <property type="match status" value="1"/>
</dbReference>
<name>A0A919W0U2_9ACTN</name>
<proteinExistence type="predicted"/>
<reference evidence="1" key="1">
    <citation type="submission" date="2021-03" db="EMBL/GenBank/DDBJ databases">
        <title>Whole genome shotgun sequence of Actinoplanes consettensis NBRC 14913.</title>
        <authorList>
            <person name="Komaki H."/>
            <person name="Tamura T."/>
        </authorList>
    </citation>
    <scope>NUCLEOTIDE SEQUENCE</scope>
    <source>
        <strain evidence="1">NBRC 14913</strain>
    </source>
</reference>
<dbReference type="AlphaFoldDB" id="A0A919W0U2"/>
<evidence type="ECO:0000313" key="2">
    <source>
        <dbReference type="Proteomes" id="UP000680865"/>
    </source>
</evidence>
<sequence>MLYRSVLADRRILVLLDNAFDADQVQRLPPVAKGCLVIITSRTRLSSLNTTTGAQLLTLDTPDQAEARNGFMNRIGQDRARSEKAALNQVIVHAISFHQIHG</sequence>
<dbReference type="InterPro" id="IPR027417">
    <property type="entry name" value="P-loop_NTPase"/>
</dbReference>
<protein>
    <recommendedName>
        <fullName evidence="3">NB-ARC domain-containing protein</fullName>
    </recommendedName>
</protein>
<evidence type="ECO:0000313" key="1">
    <source>
        <dbReference type="EMBL" id="GIM82304.1"/>
    </source>
</evidence>
<comment type="caution">
    <text evidence="1">The sequence shown here is derived from an EMBL/GenBank/DDBJ whole genome shotgun (WGS) entry which is preliminary data.</text>
</comment>
<dbReference type="Proteomes" id="UP000680865">
    <property type="component" value="Unassembled WGS sequence"/>
</dbReference>
<organism evidence="1 2">
    <name type="scientific">Winogradskya consettensis</name>
    <dbReference type="NCBI Taxonomy" id="113560"/>
    <lineage>
        <taxon>Bacteria</taxon>
        <taxon>Bacillati</taxon>
        <taxon>Actinomycetota</taxon>
        <taxon>Actinomycetes</taxon>
        <taxon>Micromonosporales</taxon>
        <taxon>Micromonosporaceae</taxon>
        <taxon>Winogradskya</taxon>
    </lineage>
</organism>
<keyword evidence="2" id="KW-1185">Reference proteome</keyword>